<name>A0A1Q8ZNZ2_9HYPH</name>
<comment type="caution">
    <text evidence="2">The sequence shown here is derived from an EMBL/GenBank/DDBJ whole genome shotgun (WGS) entry which is preliminary data.</text>
</comment>
<dbReference type="Proteomes" id="UP000186894">
    <property type="component" value="Unassembled WGS sequence"/>
</dbReference>
<protein>
    <recommendedName>
        <fullName evidence="1">Calcineurin-like phosphoesterase domain-containing protein</fullName>
    </recommendedName>
</protein>
<dbReference type="InterPro" id="IPR029052">
    <property type="entry name" value="Metallo-depent_PP-like"/>
</dbReference>
<dbReference type="InterPro" id="IPR004843">
    <property type="entry name" value="Calcineurin-like_PHP"/>
</dbReference>
<dbReference type="PANTHER" id="PTHR36492:SF2">
    <property type="entry name" value="[ACYL-CARRIER-PROTEIN] PHOSPHODIESTERASE PPTH"/>
    <property type="match status" value="1"/>
</dbReference>
<gene>
    <name evidence="2" type="ORF">BJF95_22475</name>
</gene>
<proteinExistence type="predicted"/>
<dbReference type="EMBL" id="MKIM01000028">
    <property type="protein sequence ID" value="OLP43615.1"/>
    <property type="molecule type" value="Genomic_DNA"/>
</dbReference>
<dbReference type="CDD" id="cd00838">
    <property type="entry name" value="MPP_superfamily"/>
    <property type="match status" value="1"/>
</dbReference>
<dbReference type="OrthoDB" id="9013891at2"/>
<dbReference type="Gene3D" id="3.60.21.10">
    <property type="match status" value="1"/>
</dbReference>
<evidence type="ECO:0000259" key="1">
    <source>
        <dbReference type="Pfam" id="PF00149"/>
    </source>
</evidence>
<evidence type="ECO:0000313" key="3">
    <source>
        <dbReference type="Proteomes" id="UP000186894"/>
    </source>
</evidence>
<dbReference type="Pfam" id="PF00149">
    <property type="entry name" value="Metallophos"/>
    <property type="match status" value="1"/>
</dbReference>
<keyword evidence="3" id="KW-1185">Reference proteome</keyword>
<dbReference type="RefSeq" id="WP_075640933.1">
    <property type="nucleotide sequence ID" value="NZ_MKIM01000028.1"/>
</dbReference>
<dbReference type="SUPFAM" id="SSF56300">
    <property type="entry name" value="Metallo-dependent phosphatases"/>
    <property type="match status" value="1"/>
</dbReference>
<reference evidence="2 3" key="1">
    <citation type="submission" date="2016-09" db="EMBL/GenBank/DDBJ databases">
        <title>Rhizobium oryziradicis sp. nov., isolated from the root of rice.</title>
        <authorList>
            <person name="Zhao J."/>
            <person name="Zhang X."/>
        </authorList>
    </citation>
    <scope>NUCLEOTIDE SEQUENCE [LARGE SCALE GENOMIC DNA]</scope>
    <source>
        <strain evidence="2 3">N19</strain>
    </source>
</reference>
<sequence length="251" mass="28691">MRIFVGSDFHVDYQENLVWFEQLSQQDYQQDILLVVGDVANDMPLFSYVMSLLAERFSKVLYVPGNHDVWIKRSVGGSSFEKLQAIKALCADLNIGMEAYSSGDTLIVPLMGWYDYSFGMPGQMLRSAWMDYRRCDWEGHSDAEVSALFDTENRLPDTAGFKSILSFSHFLPRIDLMPARMPEKYHFLYPVLGTSKLEAHIRALGSHTHFYGHSHLNRQVVKDGVTYINNAFGYPSERDIAARMLMHVGDI</sequence>
<feature type="domain" description="Calcineurin-like phosphoesterase" evidence="1">
    <location>
        <begin position="1"/>
        <end position="80"/>
    </location>
</feature>
<dbReference type="STRING" id="1867956.BJF95_22475"/>
<accession>A0A1Q8ZNZ2</accession>
<dbReference type="AlphaFoldDB" id="A0A1Q8ZNZ2"/>
<organism evidence="2 3">
    <name type="scientific">Rhizobium oryziradicis</name>
    <dbReference type="NCBI Taxonomy" id="1867956"/>
    <lineage>
        <taxon>Bacteria</taxon>
        <taxon>Pseudomonadati</taxon>
        <taxon>Pseudomonadota</taxon>
        <taxon>Alphaproteobacteria</taxon>
        <taxon>Hyphomicrobiales</taxon>
        <taxon>Rhizobiaceae</taxon>
        <taxon>Rhizobium/Agrobacterium group</taxon>
        <taxon>Rhizobium</taxon>
    </lineage>
</organism>
<dbReference type="GO" id="GO:0016787">
    <property type="term" value="F:hydrolase activity"/>
    <property type="evidence" value="ECO:0007669"/>
    <property type="project" value="InterPro"/>
</dbReference>
<dbReference type="PANTHER" id="PTHR36492">
    <property type="match status" value="1"/>
</dbReference>
<evidence type="ECO:0000313" key="2">
    <source>
        <dbReference type="EMBL" id="OLP43615.1"/>
    </source>
</evidence>
<dbReference type="InterPro" id="IPR052963">
    <property type="entry name" value="Pantetheine_PDE"/>
</dbReference>